<accession>A0A9P7DD71</accession>
<dbReference type="PROSITE" id="PS50858">
    <property type="entry name" value="BSD"/>
    <property type="match status" value="1"/>
</dbReference>
<dbReference type="RefSeq" id="XP_041155331.1">
    <property type="nucleotide sequence ID" value="XM_041303995.1"/>
</dbReference>
<dbReference type="InterPro" id="IPR035925">
    <property type="entry name" value="BSD_dom_sf"/>
</dbReference>
<dbReference type="Pfam" id="PF03909">
    <property type="entry name" value="BSD"/>
    <property type="match status" value="1"/>
</dbReference>
<dbReference type="SUPFAM" id="SSF140383">
    <property type="entry name" value="BSD domain-like"/>
    <property type="match status" value="1"/>
</dbReference>
<dbReference type="AlphaFoldDB" id="A0A9P7DD71"/>
<dbReference type="InterPro" id="IPR005607">
    <property type="entry name" value="BSD_dom"/>
</dbReference>
<feature type="compositionally biased region" description="Polar residues" evidence="1">
    <location>
        <begin position="431"/>
        <end position="451"/>
    </location>
</feature>
<name>A0A9P7DD71_9AGAM</name>
<evidence type="ECO:0000313" key="3">
    <source>
        <dbReference type="EMBL" id="KAG1788045.1"/>
    </source>
</evidence>
<feature type="compositionally biased region" description="Acidic residues" evidence="1">
    <location>
        <begin position="479"/>
        <end position="488"/>
    </location>
</feature>
<keyword evidence="4" id="KW-1185">Reference proteome</keyword>
<dbReference type="OrthoDB" id="73788at2759"/>
<evidence type="ECO:0000256" key="1">
    <source>
        <dbReference type="SAM" id="MobiDB-lite"/>
    </source>
</evidence>
<organism evidence="3 4">
    <name type="scientific">Suillus plorans</name>
    <dbReference type="NCBI Taxonomy" id="116603"/>
    <lineage>
        <taxon>Eukaryota</taxon>
        <taxon>Fungi</taxon>
        <taxon>Dikarya</taxon>
        <taxon>Basidiomycota</taxon>
        <taxon>Agaricomycotina</taxon>
        <taxon>Agaricomycetes</taxon>
        <taxon>Agaricomycetidae</taxon>
        <taxon>Boletales</taxon>
        <taxon>Suillineae</taxon>
        <taxon>Suillaceae</taxon>
        <taxon>Suillus</taxon>
    </lineage>
</organism>
<evidence type="ECO:0000259" key="2">
    <source>
        <dbReference type="PROSITE" id="PS50858"/>
    </source>
</evidence>
<feature type="compositionally biased region" description="Acidic residues" evidence="1">
    <location>
        <begin position="391"/>
        <end position="403"/>
    </location>
</feature>
<evidence type="ECO:0000313" key="4">
    <source>
        <dbReference type="Proteomes" id="UP000719766"/>
    </source>
</evidence>
<protein>
    <recommendedName>
        <fullName evidence="2">BSD domain-containing protein</fullName>
    </recommendedName>
</protein>
<feature type="region of interest" description="Disordered" evidence="1">
    <location>
        <begin position="390"/>
        <end position="488"/>
    </location>
</feature>
<reference evidence="3" key="1">
    <citation type="journal article" date="2020" name="New Phytol.">
        <title>Comparative genomics reveals dynamic genome evolution in host specialist ectomycorrhizal fungi.</title>
        <authorList>
            <person name="Lofgren L.A."/>
            <person name="Nguyen N.H."/>
            <person name="Vilgalys R."/>
            <person name="Ruytinx J."/>
            <person name="Liao H.L."/>
            <person name="Branco S."/>
            <person name="Kuo A."/>
            <person name="LaButti K."/>
            <person name="Lipzen A."/>
            <person name="Andreopoulos W."/>
            <person name="Pangilinan J."/>
            <person name="Riley R."/>
            <person name="Hundley H."/>
            <person name="Na H."/>
            <person name="Barry K."/>
            <person name="Grigoriev I.V."/>
            <person name="Stajich J.E."/>
            <person name="Kennedy P.G."/>
        </authorList>
    </citation>
    <scope>NUCLEOTIDE SEQUENCE</scope>
    <source>
        <strain evidence="3">S12</strain>
    </source>
</reference>
<gene>
    <name evidence="3" type="ORF">HD556DRAFT_1406021</name>
</gene>
<dbReference type="EMBL" id="JABBWE010000072">
    <property type="protein sequence ID" value="KAG1788045.1"/>
    <property type="molecule type" value="Genomic_DNA"/>
</dbReference>
<dbReference type="Proteomes" id="UP000719766">
    <property type="component" value="Unassembled WGS sequence"/>
</dbReference>
<feature type="compositionally biased region" description="Basic and acidic residues" evidence="1">
    <location>
        <begin position="96"/>
        <end position="112"/>
    </location>
</feature>
<dbReference type="GeneID" id="64597759"/>
<dbReference type="PANTHER" id="PTHR16019:SF5">
    <property type="entry name" value="BSD DOMAIN-CONTAINING PROTEIN 1"/>
    <property type="match status" value="1"/>
</dbReference>
<comment type="caution">
    <text evidence="3">The sequence shown here is derived from an EMBL/GenBank/DDBJ whole genome shotgun (WGS) entry which is preliminary data.</text>
</comment>
<sequence length="488" mass="53738">MHATRIPGSKKSTMNFLDTYGLTGTGTNTPPVNALPEQSLNEEVSQVIGQLGKFWGGFRKQSETAFATARKDFGEVVTQAQKELGKLAISTETPADDAHVSEAEDTSDKESESECGTAPETPTAESHSAAEGSLSISQSLFARLQSSLPPNIVSNVQAQLPESLKHPQSIDLSQLRTTLTTEFQRVQGVTRAQAEEYVHKSEHLLREAMKEASEALRDAVKVIPPEEGEGYSNQGLVWDGSDVWMLPMEGGDVKGKGKETDLGVSSRRQSEDARQAVATRAQALLKQLKSNPEIIKLDPDADAGRETFHVWVSEAQSKDEHPGTKFWSERIARTLSDPDDGQTLEETFNALVPAVLSDDEFWTRYFFRVYQIEQEEMRRKALIHGAHQTEEDFSWEDDDDESVAPESKSIGALESSTLSQRTLAPKAADTSDVQSLPNSSQFNTPMTMSPRESSEDSYDVVSGNVSTAGDAQEHVHKDEDDEEESDWE</sequence>
<dbReference type="Gene3D" id="1.10.3970.10">
    <property type="entry name" value="BSD domain"/>
    <property type="match status" value="1"/>
</dbReference>
<proteinExistence type="predicted"/>
<feature type="domain" description="BSD" evidence="2">
    <location>
        <begin position="344"/>
        <end position="373"/>
    </location>
</feature>
<dbReference type="PANTHER" id="PTHR16019">
    <property type="entry name" value="SYNAPSE-ASSOCIATED PROTEIN"/>
    <property type="match status" value="1"/>
</dbReference>
<dbReference type="InterPro" id="IPR051494">
    <property type="entry name" value="BSD_domain-containing"/>
</dbReference>
<dbReference type="GO" id="GO:0005737">
    <property type="term" value="C:cytoplasm"/>
    <property type="evidence" value="ECO:0007669"/>
    <property type="project" value="TreeGrafter"/>
</dbReference>
<feature type="region of interest" description="Disordered" evidence="1">
    <location>
        <begin position="89"/>
        <end position="131"/>
    </location>
</feature>